<evidence type="ECO:0000256" key="1">
    <source>
        <dbReference type="ARBA" id="ARBA00011084"/>
    </source>
</evidence>
<dbReference type="InterPro" id="IPR012902">
    <property type="entry name" value="N_methyl_site"/>
</dbReference>
<dbReference type="Proteomes" id="UP000319383">
    <property type="component" value="Chromosome"/>
</dbReference>
<dbReference type="RefSeq" id="WP_145376464.1">
    <property type="nucleotide sequence ID" value="NZ_CP036276.1"/>
</dbReference>
<keyword evidence="4" id="KW-0812">Transmembrane</keyword>
<proteinExistence type="inferred from homology"/>
<dbReference type="NCBIfam" id="TIGR02532">
    <property type="entry name" value="IV_pilin_GFxxxE"/>
    <property type="match status" value="1"/>
</dbReference>
<evidence type="ECO:0000313" key="5">
    <source>
        <dbReference type="EMBL" id="QDU44115.1"/>
    </source>
</evidence>
<gene>
    <name evidence="5" type="ORF">Mal52_25930</name>
</gene>
<dbReference type="GO" id="GO:0015627">
    <property type="term" value="C:type II protein secretion system complex"/>
    <property type="evidence" value="ECO:0007669"/>
    <property type="project" value="InterPro"/>
</dbReference>
<feature type="region of interest" description="Disordered" evidence="3">
    <location>
        <begin position="98"/>
        <end position="121"/>
    </location>
</feature>
<reference evidence="5 6" key="1">
    <citation type="submission" date="2019-02" db="EMBL/GenBank/DDBJ databases">
        <title>Deep-cultivation of Planctomycetes and their phenomic and genomic characterization uncovers novel biology.</title>
        <authorList>
            <person name="Wiegand S."/>
            <person name="Jogler M."/>
            <person name="Boedeker C."/>
            <person name="Pinto D."/>
            <person name="Vollmers J."/>
            <person name="Rivas-Marin E."/>
            <person name="Kohn T."/>
            <person name="Peeters S.H."/>
            <person name="Heuer A."/>
            <person name="Rast P."/>
            <person name="Oberbeckmann S."/>
            <person name="Bunk B."/>
            <person name="Jeske O."/>
            <person name="Meyerdierks A."/>
            <person name="Storesund J.E."/>
            <person name="Kallscheuer N."/>
            <person name="Luecker S."/>
            <person name="Lage O.M."/>
            <person name="Pohl T."/>
            <person name="Merkel B.J."/>
            <person name="Hornburger P."/>
            <person name="Mueller R.-W."/>
            <person name="Bruemmer F."/>
            <person name="Labrenz M."/>
            <person name="Spormann A.M."/>
            <person name="Op den Camp H."/>
            <person name="Overmann J."/>
            <person name="Amann R."/>
            <person name="Jetten M.S.M."/>
            <person name="Mascher T."/>
            <person name="Medema M.H."/>
            <person name="Devos D.P."/>
            <person name="Kaster A.-K."/>
            <person name="Ovreas L."/>
            <person name="Rohde M."/>
            <person name="Galperin M.Y."/>
            <person name="Jogler C."/>
        </authorList>
    </citation>
    <scope>NUCLEOTIDE SEQUENCE [LARGE SCALE GENOMIC DNA]</scope>
    <source>
        <strain evidence="5 6">Mal52</strain>
    </source>
</reference>
<evidence type="ECO:0000256" key="3">
    <source>
        <dbReference type="SAM" id="MobiDB-lite"/>
    </source>
</evidence>
<feature type="compositionally biased region" description="Low complexity" evidence="3">
    <location>
        <begin position="109"/>
        <end position="121"/>
    </location>
</feature>
<evidence type="ECO:0000313" key="6">
    <source>
        <dbReference type="Proteomes" id="UP000319383"/>
    </source>
</evidence>
<accession>A0A517ZNQ2</accession>
<comment type="similarity">
    <text evidence="1">Belongs to the GSP J family.</text>
</comment>
<keyword evidence="4" id="KW-1133">Transmembrane helix</keyword>
<sequence length="358" mass="38929">MRRIPANLPRRPRSTTRSGFTLMEVLLVTILSAVLMVGLWNLFGTYIRLFESGPARTERAQLLRALKQQLSDDLRGAIQIAEIPDVSSNVMTFGTDATSSELTPDGETEAAATISSSSESSPLPRFGIVGTSQSLAIVTLQVPAVSPNDPSASDLQVDFTEPTTSLAPELRTVLYTFNEMREQSPLDHGPPPGLLRRDLDWQTALSDREFAAASEFGIADSPDVGSSEEIVIDDSMMWVPEISELKIRYFGNGRWQTSWDSLQSKTLPSAVEIILELHDPEDLNADENEETAIDSSSEPEELVLDNEVGSNFIDPEENQNPQQRILIYLPGGLKGSHSSSGGLGFPASDSQELPGGTP</sequence>
<dbReference type="InterPro" id="IPR045584">
    <property type="entry name" value="Pilin-like"/>
</dbReference>
<dbReference type="AlphaFoldDB" id="A0A517ZNQ2"/>
<name>A0A517ZNQ2_9PLAN</name>
<dbReference type="GO" id="GO:0015628">
    <property type="term" value="P:protein secretion by the type II secretion system"/>
    <property type="evidence" value="ECO:0007669"/>
    <property type="project" value="InterPro"/>
</dbReference>
<feature type="transmembrane region" description="Helical" evidence="4">
    <location>
        <begin position="21"/>
        <end position="43"/>
    </location>
</feature>
<feature type="region of interest" description="Disordered" evidence="3">
    <location>
        <begin position="334"/>
        <end position="358"/>
    </location>
</feature>
<dbReference type="KEGG" id="sdyn:Mal52_25930"/>
<dbReference type="EMBL" id="CP036276">
    <property type="protein sequence ID" value="QDU44115.1"/>
    <property type="molecule type" value="Genomic_DNA"/>
</dbReference>
<dbReference type="InterPro" id="IPR010055">
    <property type="entry name" value="T2SS_protein-GspJ"/>
</dbReference>
<keyword evidence="4" id="KW-0472">Membrane</keyword>
<dbReference type="Gene3D" id="2.10.70.20">
    <property type="entry name" value="gspk-gspi-gspj complex like domains"/>
    <property type="match status" value="1"/>
</dbReference>
<evidence type="ECO:0000256" key="2">
    <source>
        <dbReference type="ARBA" id="ARBA00021539"/>
    </source>
</evidence>
<organism evidence="5 6">
    <name type="scientific">Symmachiella dynata</name>
    <dbReference type="NCBI Taxonomy" id="2527995"/>
    <lineage>
        <taxon>Bacteria</taxon>
        <taxon>Pseudomonadati</taxon>
        <taxon>Planctomycetota</taxon>
        <taxon>Planctomycetia</taxon>
        <taxon>Planctomycetales</taxon>
        <taxon>Planctomycetaceae</taxon>
        <taxon>Symmachiella</taxon>
    </lineage>
</organism>
<dbReference type="Pfam" id="PF11612">
    <property type="entry name" value="T2SSJ"/>
    <property type="match status" value="1"/>
</dbReference>
<evidence type="ECO:0000256" key="4">
    <source>
        <dbReference type="SAM" id="Phobius"/>
    </source>
</evidence>
<dbReference type="SUPFAM" id="SSF54523">
    <property type="entry name" value="Pili subunits"/>
    <property type="match status" value="1"/>
</dbReference>
<protein>
    <recommendedName>
        <fullName evidence="2">Type II secretion system protein J</fullName>
    </recommendedName>
</protein>
<keyword evidence="6" id="KW-1185">Reference proteome</keyword>